<dbReference type="InterPro" id="IPR000825">
    <property type="entry name" value="SUF_FeS_clus_asmbl_SufBD_core"/>
</dbReference>
<evidence type="ECO:0000259" key="3">
    <source>
        <dbReference type="Pfam" id="PF19295"/>
    </source>
</evidence>
<reference evidence="4 5" key="1">
    <citation type="journal article" date="2019" name="ISME J.">
        <title>Isolation and characterization of a thermophilic sulfur- and iron-reducing thaumarchaeote from a terrestrial acidic hot spring.</title>
        <authorList>
            <person name="Kato S."/>
            <person name="Itoh T."/>
            <person name="Yuki M."/>
            <person name="Nagamori M."/>
            <person name="Ohnishi M."/>
            <person name="Uematsu K."/>
            <person name="Suzuki K."/>
            <person name="Takashina T."/>
            <person name="Ohkuma M."/>
        </authorList>
    </citation>
    <scope>NUCLEOTIDE SEQUENCE [LARGE SCALE GENOMIC DNA]</scope>
    <source>
        <strain evidence="4 5">NAS-02</strain>
    </source>
</reference>
<dbReference type="GeneID" id="55585022"/>
<dbReference type="InterPro" id="IPR037284">
    <property type="entry name" value="SUF_FeS_clus_asmbl_SufBD_sf"/>
</dbReference>
<evidence type="ECO:0000313" key="4">
    <source>
        <dbReference type="EMBL" id="BBE42599.1"/>
    </source>
</evidence>
<dbReference type="Pfam" id="PF19295">
    <property type="entry name" value="SufBD_N"/>
    <property type="match status" value="1"/>
</dbReference>
<dbReference type="AlphaFoldDB" id="A0A4P2VDC0"/>
<feature type="domain" description="SUF system FeS cluster assembly SufBD N-terminal" evidence="3">
    <location>
        <begin position="49"/>
        <end position="204"/>
    </location>
</feature>
<dbReference type="OrthoDB" id="372168at2157"/>
<dbReference type="EMBL" id="AP018732">
    <property type="protein sequence ID" value="BBE42599.1"/>
    <property type="molecule type" value="Genomic_DNA"/>
</dbReference>
<gene>
    <name evidence="4" type="ORF">NAS2_1210</name>
</gene>
<protein>
    <submittedName>
        <fullName evidence="4">Iron-sulfur cluster assembly protein SufB</fullName>
    </submittedName>
</protein>
<dbReference type="PANTHER" id="PTHR30508:SF1">
    <property type="entry name" value="UPF0051 PROTEIN ABCI8, CHLOROPLASTIC-RELATED"/>
    <property type="match status" value="1"/>
</dbReference>
<evidence type="ECO:0000313" key="5">
    <source>
        <dbReference type="Proteomes" id="UP000509448"/>
    </source>
</evidence>
<dbReference type="KEGG" id="ccai:NAS2_1210"/>
<evidence type="ECO:0000256" key="1">
    <source>
        <dbReference type="ARBA" id="ARBA00043967"/>
    </source>
</evidence>
<proteinExistence type="inferred from homology"/>
<dbReference type="GO" id="GO:0016226">
    <property type="term" value="P:iron-sulfur cluster assembly"/>
    <property type="evidence" value="ECO:0007669"/>
    <property type="project" value="InterPro"/>
</dbReference>
<keyword evidence="5" id="KW-1185">Reference proteome</keyword>
<dbReference type="SUPFAM" id="SSF101960">
    <property type="entry name" value="Stabilizer of iron transporter SufD"/>
    <property type="match status" value="1"/>
</dbReference>
<dbReference type="RefSeq" id="WP_174448814.1">
    <property type="nucleotide sequence ID" value="NZ_AP018732.1"/>
</dbReference>
<dbReference type="InterPro" id="IPR010231">
    <property type="entry name" value="SUF_FeS_clus_asmbl_SufB"/>
</dbReference>
<dbReference type="NCBIfam" id="TIGR01980">
    <property type="entry name" value="sufB"/>
    <property type="match status" value="1"/>
</dbReference>
<dbReference type="PANTHER" id="PTHR30508">
    <property type="entry name" value="FES CLUSTER ASSEMBLY PROTEIN SUF"/>
    <property type="match status" value="1"/>
</dbReference>
<sequence length="473" mass="52587">MSNEGLSDVLGYRTSEELLGPEGTYSKSTVLRGRISRELVEEISHMKKEPEWMLRLRLRALESFERLPMPAWLSGIDELDLDEISTYVKPEVGSVGSWDEMPEDIRRYYEKLGIPELESRFLSGLTTVFDSENVYSRMKDYLEGLGVILLPMEEAVQRYPDLVKEHFSRVFPASDHKFAALHTALWSGGAFVYVPKGVKVPQSIEAYFIIGGSLEGQFEHTLIVADEGSELSFIEGCSAPMLKKYSFHDGMVEIHALRGSKVKFITVQNWSRNVINFNNKRALAEEDATVEWVEGSIGSKITYTYPSTILRGRGSRTSNVVVGLANGPYVKDTGSKVIHAAPDTRSSIVSKSISNAGGVNVYRGLVRMLKGATNSFSHTECSSLIMDEESKAHTYPHVQLEEPTASASHEATTSRLTDDQLFYLRSRGLSESEAKSLIVLGFLQGIMQDLPIEYVSVLTKVIQVEFSEVGGLG</sequence>
<name>A0A4P2VDC0_9ARCH</name>
<dbReference type="InterPro" id="IPR045595">
    <property type="entry name" value="SufBD_N"/>
</dbReference>
<dbReference type="Pfam" id="PF01458">
    <property type="entry name" value="SUFBD_core"/>
    <property type="match status" value="1"/>
</dbReference>
<accession>A0A4P2VDC0</accession>
<organism evidence="4 5">
    <name type="scientific">Conexivisphaera calida</name>
    <dbReference type="NCBI Taxonomy" id="1874277"/>
    <lineage>
        <taxon>Archaea</taxon>
        <taxon>Nitrososphaerota</taxon>
        <taxon>Conexivisphaeria</taxon>
        <taxon>Conexivisphaerales</taxon>
        <taxon>Conexivisphaeraceae</taxon>
        <taxon>Conexivisphaera</taxon>
    </lineage>
</organism>
<comment type="similarity">
    <text evidence="1">Belongs to the iron-sulfur cluster assembly SufBD family.</text>
</comment>
<dbReference type="InterPro" id="IPR055346">
    <property type="entry name" value="Fe-S_cluster_assembly_SufBD"/>
</dbReference>
<evidence type="ECO:0000259" key="2">
    <source>
        <dbReference type="Pfam" id="PF01458"/>
    </source>
</evidence>
<dbReference type="Proteomes" id="UP000509448">
    <property type="component" value="Chromosome"/>
</dbReference>
<feature type="domain" description="SUF system FeS cluster assembly SufBD core" evidence="2">
    <location>
        <begin position="209"/>
        <end position="442"/>
    </location>
</feature>